<reference evidence="1 2" key="1">
    <citation type="journal article" date="2016" name="Sci. Rep.">
        <title>The genome sequence of the outbreeding globe artichoke constructed de novo incorporating a phase-aware low-pass sequencing strategy of F1 progeny.</title>
        <authorList>
            <person name="Scaglione D."/>
            <person name="Reyes-Chin-Wo S."/>
            <person name="Acquadro A."/>
            <person name="Froenicke L."/>
            <person name="Portis E."/>
            <person name="Beitel C."/>
            <person name="Tirone M."/>
            <person name="Mauro R."/>
            <person name="Lo Monaco A."/>
            <person name="Mauromicale G."/>
            <person name="Faccioli P."/>
            <person name="Cattivelli L."/>
            <person name="Rieseberg L."/>
            <person name="Michelmore R."/>
            <person name="Lanteri S."/>
        </authorList>
    </citation>
    <scope>NUCLEOTIDE SEQUENCE [LARGE SCALE GENOMIC DNA]</scope>
    <source>
        <strain evidence="1">2C</strain>
    </source>
</reference>
<evidence type="ECO:0000313" key="2">
    <source>
        <dbReference type="Proteomes" id="UP000243975"/>
    </source>
</evidence>
<dbReference type="AlphaFoldDB" id="A0A103Y375"/>
<organism evidence="1 2">
    <name type="scientific">Cynara cardunculus var. scolymus</name>
    <name type="common">Globe artichoke</name>
    <name type="synonym">Cynara scolymus</name>
    <dbReference type="NCBI Taxonomy" id="59895"/>
    <lineage>
        <taxon>Eukaryota</taxon>
        <taxon>Viridiplantae</taxon>
        <taxon>Streptophyta</taxon>
        <taxon>Embryophyta</taxon>
        <taxon>Tracheophyta</taxon>
        <taxon>Spermatophyta</taxon>
        <taxon>Magnoliopsida</taxon>
        <taxon>eudicotyledons</taxon>
        <taxon>Gunneridae</taxon>
        <taxon>Pentapetalae</taxon>
        <taxon>asterids</taxon>
        <taxon>campanulids</taxon>
        <taxon>Asterales</taxon>
        <taxon>Asteraceae</taxon>
        <taxon>Carduoideae</taxon>
        <taxon>Cardueae</taxon>
        <taxon>Carduinae</taxon>
        <taxon>Cynara</taxon>
    </lineage>
</organism>
<dbReference type="Proteomes" id="UP000243975">
    <property type="component" value="Unassembled WGS sequence"/>
</dbReference>
<sequence>MEYYMGKSLLRKPSYKPTTRHIDYIAANSSKSKRNAKRQISLPKKMNLNISLVPSLNGVPLGSVIGEEDHRTKLDRILNCPVYTLVLYVFHMLFDLDWCCEVYMLDLDCVQQQQVGANRTVATRRSVLYFKLHSVQQNYSFDSKELQQQQHLTDSLMSGLSVHFTRLKAFLQQTVWKFGFVQVGRRDRTAKNCIKFNSTDFQDFCLQVLFDFQEF</sequence>
<name>A0A103Y375_CYNCS</name>
<gene>
    <name evidence="1" type="ORF">Ccrd_020044</name>
</gene>
<keyword evidence="2" id="KW-1185">Reference proteome</keyword>
<evidence type="ECO:0000313" key="1">
    <source>
        <dbReference type="EMBL" id="KVI01677.1"/>
    </source>
</evidence>
<dbReference type="EMBL" id="LEKV01002813">
    <property type="protein sequence ID" value="KVI01677.1"/>
    <property type="molecule type" value="Genomic_DNA"/>
</dbReference>
<proteinExistence type="predicted"/>
<comment type="caution">
    <text evidence="1">The sequence shown here is derived from an EMBL/GenBank/DDBJ whole genome shotgun (WGS) entry which is preliminary data.</text>
</comment>
<dbReference type="Gramene" id="KVI01677">
    <property type="protein sequence ID" value="KVI01677"/>
    <property type="gene ID" value="Ccrd_020044"/>
</dbReference>
<accession>A0A103Y375</accession>
<protein>
    <submittedName>
        <fullName evidence="1">Uncharacterized protein</fullName>
    </submittedName>
</protein>